<dbReference type="OrthoDB" id="2414723at2759"/>
<evidence type="ECO:0000313" key="3">
    <source>
        <dbReference type="EMBL" id="KJE97209.1"/>
    </source>
</evidence>
<dbReference type="PANTHER" id="PTHR14499:SF136">
    <property type="entry name" value="GH08630P"/>
    <property type="match status" value="1"/>
</dbReference>
<dbReference type="Proteomes" id="UP000008743">
    <property type="component" value="Unassembled WGS sequence"/>
</dbReference>
<dbReference type="InterPro" id="IPR011333">
    <property type="entry name" value="SKP1/BTB/POZ_sf"/>
</dbReference>
<name>A0A0D2X553_CAPO3</name>
<evidence type="ECO:0000313" key="4">
    <source>
        <dbReference type="Proteomes" id="UP000008743"/>
    </source>
</evidence>
<protein>
    <recommendedName>
        <fullName evidence="2">Potassium channel tetramerisation-type BTB domain-containing protein</fullName>
    </recommendedName>
</protein>
<sequence>MSLNADADVVLSPDHHHSHIDVLCMADVANAAKTMTVSVEDSQQSQTPTANPPQPTSANNTSSTSTAAPHTFITVIHSAGAASSPTSALDDQQQQQQQQQRRGSVLMTNTNAASSASTTSTGSSINSLNAAAGSASNVSAAAQMVVVAAGSAVGMHGDDLAKLNVGGRRFLTSWSTLVGDEANGDNYFAALRRYEQAGGLQLKDEKGYLFIDRNPSYFEVVLDYLRSGRLDCPPHLSTDRVWDELDFFGLHNEPNPLDSLSDRAVRLLTHARLYKKMDDSLVQNAAVVEELKKVVFGTFTQLIEEDRPLQVQFWPAAATILAAAEPLVNRSPSRNPLQLELQLMQFLPDIPGIVKSDRLWAGLSAAKDALIHGMLAHHSLTITVEKCFMHIFILGNGSWHLSHVRLNHIHGGEGASSRSQLGRAQFEGYILTWQGARTSAPSGSVVRGGVSVSGSGEVGSSSVQVSPSGSFP</sequence>
<organism evidence="3 4">
    <name type="scientific">Capsaspora owczarzaki (strain ATCC 30864)</name>
    <dbReference type="NCBI Taxonomy" id="595528"/>
    <lineage>
        <taxon>Eukaryota</taxon>
        <taxon>Filasterea</taxon>
        <taxon>Capsaspora</taxon>
    </lineage>
</organism>
<keyword evidence="4" id="KW-1185">Reference proteome</keyword>
<dbReference type="GO" id="GO:0051260">
    <property type="term" value="P:protein homooligomerization"/>
    <property type="evidence" value="ECO:0007669"/>
    <property type="project" value="InterPro"/>
</dbReference>
<dbReference type="InterPro" id="IPR003131">
    <property type="entry name" value="T1-type_BTB"/>
</dbReference>
<dbReference type="PANTHER" id="PTHR14499">
    <property type="entry name" value="POTASSIUM CHANNEL TETRAMERIZATION DOMAIN-CONTAINING"/>
    <property type="match status" value="1"/>
</dbReference>
<dbReference type="Gene3D" id="3.30.710.10">
    <property type="entry name" value="Potassium Channel Kv1.1, Chain A"/>
    <property type="match status" value="1"/>
</dbReference>
<dbReference type="STRING" id="595528.A0A0D2X553"/>
<evidence type="ECO:0000259" key="2">
    <source>
        <dbReference type="Pfam" id="PF02214"/>
    </source>
</evidence>
<dbReference type="SUPFAM" id="SSF54695">
    <property type="entry name" value="POZ domain"/>
    <property type="match status" value="1"/>
</dbReference>
<feature type="compositionally biased region" description="Low complexity" evidence="1">
    <location>
        <begin position="56"/>
        <end position="65"/>
    </location>
</feature>
<dbReference type="eggNOG" id="KOG1665">
    <property type="taxonomic scope" value="Eukaryota"/>
</dbReference>
<dbReference type="PhylomeDB" id="A0A0D2X553"/>
<dbReference type="CDD" id="cd18316">
    <property type="entry name" value="BTB_POZ_KCTD-like"/>
    <property type="match status" value="1"/>
</dbReference>
<gene>
    <name evidence="3" type="ORF">CAOG_007652</name>
</gene>
<proteinExistence type="predicted"/>
<dbReference type="EMBL" id="KE346373">
    <property type="protein sequence ID" value="KJE97209.1"/>
    <property type="molecule type" value="Genomic_DNA"/>
</dbReference>
<feature type="region of interest" description="Disordered" evidence="1">
    <location>
        <begin position="452"/>
        <end position="472"/>
    </location>
</feature>
<dbReference type="InParanoid" id="A0A0D2X553"/>
<feature type="region of interest" description="Disordered" evidence="1">
    <location>
        <begin position="36"/>
        <end position="65"/>
    </location>
</feature>
<accession>A0A0D2X553</accession>
<dbReference type="Pfam" id="PF02214">
    <property type="entry name" value="BTB_2"/>
    <property type="match status" value="1"/>
</dbReference>
<feature type="region of interest" description="Disordered" evidence="1">
    <location>
        <begin position="83"/>
        <end position="105"/>
    </location>
</feature>
<reference evidence="4" key="1">
    <citation type="submission" date="2011-02" db="EMBL/GenBank/DDBJ databases">
        <title>The Genome Sequence of Capsaspora owczarzaki ATCC 30864.</title>
        <authorList>
            <person name="Russ C."/>
            <person name="Cuomo C."/>
            <person name="Burger G."/>
            <person name="Gray M.W."/>
            <person name="Holland P.W.H."/>
            <person name="King N."/>
            <person name="Lang F.B.F."/>
            <person name="Roger A.J."/>
            <person name="Ruiz-Trillo I."/>
            <person name="Young S.K."/>
            <person name="Zeng Q."/>
            <person name="Gargeya S."/>
            <person name="Alvarado L."/>
            <person name="Berlin A."/>
            <person name="Chapman S.B."/>
            <person name="Chen Z."/>
            <person name="Freedman E."/>
            <person name="Gellesch M."/>
            <person name="Goldberg J."/>
            <person name="Griggs A."/>
            <person name="Gujja S."/>
            <person name="Heilman E."/>
            <person name="Heiman D."/>
            <person name="Howarth C."/>
            <person name="Mehta T."/>
            <person name="Neiman D."/>
            <person name="Pearson M."/>
            <person name="Roberts A."/>
            <person name="Saif S."/>
            <person name="Shea T."/>
            <person name="Shenoy N."/>
            <person name="Sisk P."/>
            <person name="Stolte C."/>
            <person name="Sykes S."/>
            <person name="White J."/>
            <person name="Yandava C."/>
            <person name="Haas B."/>
            <person name="Nusbaum C."/>
            <person name="Birren B."/>
        </authorList>
    </citation>
    <scope>NUCLEOTIDE SEQUENCE</scope>
    <source>
        <strain evidence="4">ATCC 30864</strain>
    </source>
</reference>
<feature type="domain" description="Potassium channel tetramerisation-type BTB" evidence="2">
    <location>
        <begin position="162"/>
        <end position="253"/>
    </location>
</feature>
<dbReference type="AlphaFoldDB" id="A0A0D2X553"/>
<dbReference type="RefSeq" id="XP_004343526.1">
    <property type="nucleotide sequence ID" value="XM_004343476.2"/>
</dbReference>
<evidence type="ECO:0000256" key="1">
    <source>
        <dbReference type="SAM" id="MobiDB-lite"/>
    </source>
</evidence>